<keyword evidence="3" id="KW-1003">Cell membrane</keyword>
<reference evidence="10 11" key="1">
    <citation type="submission" date="2020-03" db="EMBL/GenBank/DDBJ databases">
        <title>Genomic Encyclopedia of Type Strains, Phase III (KMG-III): the genomes of soil and plant-associated and newly described type strains.</title>
        <authorList>
            <person name="Whitman W."/>
        </authorList>
    </citation>
    <scope>NUCLEOTIDE SEQUENCE [LARGE SCALE GENOMIC DNA]</scope>
    <source>
        <strain evidence="10 11">CECT 8804</strain>
    </source>
</reference>
<comment type="caution">
    <text evidence="10">The sequence shown here is derived from an EMBL/GenBank/DDBJ whole genome shotgun (WGS) entry which is preliminary data.</text>
</comment>
<dbReference type="InterPro" id="IPR005279">
    <property type="entry name" value="Dipep/tripep_permease"/>
</dbReference>
<feature type="transmembrane region" description="Helical" evidence="9">
    <location>
        <begin position="235"/>
        <end position="252"/>
    </location>
</feature>
<evidence type="ECO:0000256" key="2">
    <source>
        <dbReference type="ARBA" id="ARBA00022448"/>
    </source>
</evidence>
<comment type="subcellular location">
    <subcellularLocation>
        <location evidence="1">Cell membrane</location>
        <topology evidence="1">Multi-pass membrane protein</topology>
    </subcellularLocation>
    <subcellularLocation>
        <location evidence="8">Membrane</location>
        <topology evidence="8">Multi-pass membrane protein</topology>
    </subcellularLocation>
</comment>
<keyword evidence="7 9" id="KW-0472">Membrane</keyword>
<keyword evidence="2 8" id="KW-0813">Transport</keyword>
<dbReference type="PANTHER" id="PTHR23517">
    <property type="entry name" value="RESISTANCE PROTEIN MDTM, PUTATIVE-RELATED-RELATED"/>
    <property type="match status" value="1"/>
</dbReference>
<feature type="transmembrane region" description="Helical" evidence="9">
    <location>
        <begin position="475"/>
        <end position="493"/>
    </location>
</feature>
<keyword evidence="11" id="KW-1185">Reference proteome</keyword>
<feature type="transmembrane region" description="Helical" evidence="9">
    <location>
        <begin position="289"/>
        <end position="306"/>
    </location>
</feature>
<keyword evidence="5" id="KW-0571">Peptide transport</keyword>
<feature type="transmembrane region" description="Helical" evidence="9">
    <location>
        <begin position="432"/>
        <end position="455"/>
    </location>
</feature>
<dbReference type="InterPro" id="IPR050171">
    <property type="entry name" value="MFS_Transporters"/>
</dbReference>
<feature type="transmembrane region" description="Helical" evidence="9">
    <location>
        <begin position="340"/>
        <end position="358"/>
    </location>
</feature>
<dbReference type="RefSeq" id="WP_279587884.1">
    <property type="nucleotide sequence ID" value="NZ_JAAOZC010000003.1"/>
</dbReference>
<feature type="transmembrane region" description="Helical" evidence="9">
    <location>
        <begin position="370"/>
        <end position="387"/>
    </location>
</feature>
<dbReference type="InterPro" id="IPR000109">
    <property type="entry name" value="POT_fam"/>
</dbReference>
<keyword evidence="4 8" id="KW-0812">Transmembrane</keyword>
<dbReference type="Gene3D" id="1.20.1250.20">
    <property type="entry name" value="MFS general substrate transporter like domains"/>
    <property type="match status" value="1"/>
</dbReference>
<evidence type="ECO:0000313" key="10">
    <source>
        <dbReference type="EMBL" id="NIJ07811.1"/>
    </source>
</evidence>
<accession>A0ABX0TW35</accession>
<feature type="transmembrane region" description="Helical" evidence="9">
    <location>
        <begin position="258"/>
        <end position="277"/>
    </location>
</feature>
<dbReference type="SUPFAM" id="SSF103473">
    <property type="entry name" value="MFS general substrate transporter"/>
    <property type="match status" value="1"/>
</dbReference>
<evidence type="ECO:0000256" key="9">
    <source>
        <dbReference type="SAM" id="Phobius"/>
    </source>
</evidence>
<evidence type="ECO:0000256" key="4">
    <source>
        <dbReference type="ARBA" id="ARBA00022692"/>
    </source>
</evidence>
<evidence type="ECO:0000313" key="11">
    <source>
        <dbReference type="Proteomes" id="UP000727456"/>
    </source>
</evidence>
<keyword evidence="5" id="KW-0653">Protein transport</keyword>
<comment type="similarity">
    <text evidence="8">Belongs to the major facilitator superfamily. Proton-dependent oligopeptide transporter (POT/PTR) (TC 2.A.17) family.</text>
</comment>
<dbReference type="NCBIfam" id="TIGR00924">
    <property type="entry name" value="yjdL_sub1_fam"/>
    <property type="match status" value="1"/>
</dbReference>
<dbReference type="PANTHER" id="PTHR23517:SF15">
    <property type="entry name" value="PROTON-DEPENDENT OLIGOPEPTIDE FAMILY TRANSPORT PROTEIN"/>
    <property type="match status" value="1"/>
</dbReference>
<feature type="transmembrane region" description="Helical" evidence="9">
    <location>
        <begin position="399"/>
        <end position="420"/>
    </location>
</feature>
<evidence type="ECO:0000256" key="7">
    <source>
        <dbReference type="ARBA" id="ARBA00023136"/>
    </source>
</evidence>
<feature type="transmembrane region" description="Helical" evidence="9">
    <location>
        <begin position="188"/>
        <end position="206"/>
    </location>
</feature>
<evidence type="ECO:0000256" key="1">
    <source>
        <dbReference type="ARBA" id="ARBA00004651"/>
    </source>
</evidence>
<feature type="transmembrane region" description="Helical" evidence="9">
    <location>
        <begin position="62"/>
        <end position="81"/>
    </location>
</feature>
<dbReference type="InterPro" id="IPR036259">
    <property type="entry name" value="MFS_trans_sf"/>
</dbReference>
<protein>
    <submittedName>
        <fullName evidence="10">POT family proton-dependent oligopeptide transporter</fullName>
    </submittedName>
</protein>
<evidence type="ECO:0000256" key="8">
    <source>
        <dbReference type="RuleBase" id="RU003755"/>
    </source>
</evidence>
<gene>
    <name evidence="10" type="ORF">FHS31_001421</name>
</gene>
<keyword evidence="6 9" id="KW-1133">Transmembrane helix</keyword>
<feature type="transmembrane region" description="Helical" evidence="9">
    <location>
        <begin position="161"/>
        <end position="182"/>
    </location>
</feature>
<dbReference type="Proteomes" id="UP000727456">
    <property type="component" value="Unassembled WGS sequence"/>
</dbReference>
<feature type="transmembrane region" description="Helical" evidence="9">
    <location>
        <begin position="124"/>
        <end position="149"/>
    </location>
</feature>
<feature type="transmembrane region" description="Helical" evidence="9">
    <location>
        <begin position="93"/>
        <end position="112"/>
    </location>
</feature>
<dbReference type="PROSITE" id="PS01023">
    <property type="entry name" value="PTR2_2"/>
    <property type="match status" value="1"/>
</dbReference>
<dbReference type="InterPro" id="IPR018456">
    <property type="entry name" value="PTR2_symporter_CS"/>
</dbReference>
<dbReference type="Pfam" id="PF00854">
    <property type="entry name" value="PTR2"/>
    <property type="match status" value="1"/>
</dbReference>
<dbReference type="EMBL" id="JAAOZC010000003">
    <property type="protein sequence ID" value="NIJ07811.1"/>
    <property type="molecule type" value="Genomic_DNA"/>
</dbReference>
<name>A0ABX0TW35_9SPHN</name>
<proteinExistence type="inferred from homology"/>
<sequence>MSDTAIDPNGPNPPATFLGHPRGLFLVFMVEMWERFSYYGMRGLLVFYLTKHFLFADKAASLTYGAYTSMVFLTPVAGGWIADRWLGGRKSVLFGATMIACGHGLLAIEGAIGGTSAGALDLFYFGLGSVIVGTGFVKANISSIVGTLYPRDDRRRDPAYTIFYMGVNLGGFLGALVCGWLGERVGWTWGFGAAGLGMVAGLILFASQRHLLLGRSEPPNPGWLRERPAGLPREAWIYTGGVASVALAWLLVQNQALVGTLLAVAGPPLVAYILWFAIRTLPPVERDRIFAAVALILGSIVFWAFFEQAGSSINLYTDRNVDRTLFGWNVPASMFQSINSFWIIAMAPVLAGIWTWLGRKGWEPSAPAKFGLGMIQLGLGFLVLVWGARANPGVLTPSIYIVLLYLLHSTGELSLSPVGLSAMTKLALPQMFGLLMGTWFFATATGEYLAGVIAALTGGVHNDGGAATITIYSRVGWLAIGVGVLFIIVAPWFKRLMHLDTLREPAHDLAGKEGVAQPDAAGAHIDRELK</sequence>
<organism evidence="10 11">
    <name type="scientific">Sphingomonas vulcanisoli</name>
    <dbReference type="NCBI Taxonomy" id="1658060"/>
    <lineage>
        <taxon>Bacteria</taxon>
        <taxon>Pseudomonadati</taxon>
        <taxon>Pseudomonadota</taxon>
        <taxon>Alphaproteobacteria</taxon>
        <taxon>Sphingomonadales</taxon>
        <taxon>Sphingomonadaceae</taxon>
        <taxon>Sphingomonas</taxon>
    </lineage>
</organism>
<dbReference type="CDD" id="cd17346">
    <property type="entry name" value="MFS_DtpA_like"/>
    <property type="match status" value="1"/>
</dbReference>
<evidence type="ECO:0000256" key="6">
    <source>
        <dbReference type="ARBA" id="ARBA00022989"/>
    </source>
</evidence>
<evidence type="ECO:0000256" key="5">
    <source>
        <dbReference type="ARBA" id="ARBA00022856"/>
    </source>
</evidence>
<evidence type="ECO:0000256" key="3">
    <source>
        <dbReference type="ARBA" id="ARBA00022475"/>
    </source>
</evidence>